<dbReference type="RefSeq" id="XP_007485569.1">
    <property type="nucleotide sequence ID" value="XM_007485507.3"/>
</dbReference>
<protein>
    <submittedName>
        <fullName evidence="3">Chromosome 2 open reading frame, human C17orf50</fullName>
    </submittedName>
</protein>
<feature type="compositionally biased region" description="Basic and acidic residues" evidence="1">
    <location>
        <begin position="51"/>
        <end position="60"/>
    </location>
</feature>
<reference evidence="3" key="2">
    <citation type="submission" date="2025-08" db="UniProtKB">
        <authorList>
            <consortium name="Ensembl"/>
        </authorList>
    </citation>
    <scope>IDENTIFICATION</scope>
</reference>
<feature type="domain" description="DUF4637" evidence="2">
    <location>
        <begin position="131"/>
        <end position="172"/>
    </location>
</feature>
<organism evidence="3 4">
    <name type="scientific">Monodelphis domestica</name>
    <name type="common">Gray short-tailed opossum</name>
    <dbReference type="NCBI Taxonomy" id="13616"/>
    <lineage>
        <taxon>Eukaryota</taxon>
        <taxon>Metazoa</taxon>
        <taxon>Chordata</taxon>
        <taxon>Craniata</taxon>
        <taxon>Vertebrata</taxon>
        <taxon>Euteleostomi</taxon>
        <taxon>Mammalia</taxon>
        <taxon>Metatheria</taxon>
        <taxon>Didelphimorphia</taxon>
        <taxon>Didelphidae</taxon>
        <taxon>Monodelphis</taxon>
    </lineage>
</organism>
<evidence type="ECO:0000313" key="3">
    <source>
        <dbReference type="Ensembl" id="ENSMODP00000052883.1"/>
    </source>
</evidence>
<evidence type="ECO:0000256" key="1">
    <source>
        <dbReference type="SAM" id="MobiDB-lite"/>
    </source>
</evidence>
<dbReference type="InterPro" id="IPR029174">
    <property type="entry name" value="DUF4637"/>
</dbReference>
<dbReference type="Proteomes" id="UP000002280">
    <property type="component" value="Chromosome 2"/>
</dbReference>
<sequence length="226" mass="25883">MFHPRSSALGQAAGLKIPLWKKEPEELLDEDEDEDEDEEEEGSDEKDSEEIEKASEKEGEYWDSEQENQDGEGKDKGSISYCPLRQESSIPEVTALRRSESVFWTWLSPLSLLSNLAFPMDRKRIPQGQICLLEKQQQSKKCSCSRCEILFCRKCETLHCDPNYVEHCILDHWEGGEPSEPQIQSGTSRTMLGISDQEEEYEAEPKSHSQEAILLMPPQLMAEELQ</sequence>
<dbReference type="GeneTree" id="ENSGT00390000007830"/>
<dbReference type="PANTHER" id="PTHR37878:SF1">
    <property type="entry name" value="DUF4637 DOMAIN-CONTAINING PROTEIN"/>
    <property type="match status" value="1"/>
</dbReference>
<dbReference type="FunCoup" id="A0A5F8GZ41">
    <property type="interactions" value="2"/>
</dbReference>
<dbReference type="Bgee" id="ENSMODG00000046981">
    <property type="expression patterns" value="Expressed in spermatid and 15 other cell types or tissues"/>
</dbReference>
<accession>A0A5F8GZ41</accession>
<feature type="compositionally biased region" description="Acidic residues" evidence="1">
    <location>
        <begin position="26"/>
        <end position="50"/>
    </location>
</feature>
<name>A0A5F8GZ41_MONDO</name>
<evidence type="ECO:0000259" key="2">
    <source>
        <dbReference type="Pfam" id="PF15470"/>
    </source>
</evidence>
<keyword evidence="4" id="KW-1185">Reference proteome</keyword>
<reference evidence="3 4" key="1">
    <citation type="journal article" date="2007" name="Nature">
        <title>Genome of the marsupial Monodelphis domestica reveals innovation in non-coding sequences.</title>
        <authorList>
            <person name="Mikkelsen T.S."/>
            <person name="Wakefield M.J."/>
            <person name="Aken B."/>
            <person name="Amemiya C.T."/>
            <person name="Chang J.L."/>
            <person name="Duke S."/>
            <person name="Garber M."/>
            <person name="Gentles A.J."/>
            <person name="Goodstadt L."/>
            <person name="Heger A."/>
            <person name="Jurka J."/>
            <person name="Kamal M."/>
            <person name="Mauceli E."/>
            <person name="Searle S.M."/>
            <person name="Sharpe T."/>
            <person name="Baker M.L."/>
            <person name="Batzer M.A."/>
            <person name="Benos P.V."/>
            <person name="Belov K."/>
            <person name="Clamp M."/>
            <person name="Cook A."/>
            <person name="Cuff J."/>
            <person name="Das R."/>
            <person name="Davidow L."/>
            <person name="Deakin J.E."/>
            <person name="Fazzari M.J."/>
            <person name="Glass J.L."/>
            <person name="Grabherr M."/>
            <person name="Greally J.M."/>
            <person name="Gu W."/>
            <person name="Hore T.A."/>
            <person name="Huttley G.A."/>
            <person name="Kleber M."/>
            <person name="Jirtle R.L."/>
            <person name="Koina E."/>
            <person name="Lee J.T."/>
            <person name="Mahony S."/>
            <person name="Marra M.A."/>
            <person name="Miller R.D."/>
            <person name="Nicholls R.D."/>
            <person name="Oda M."/>
            <person name="Papenfuss A.T."/>
            <person name="Parra Z.E."/>
            <person name="Pollock D.D."/>
            <person name="Ray D.A."/>
            <person name="Schein J.E."/>
            <person name="Speed T.P."/>
            <person name="Thompson K."/>
            <person name="VandeBerg J.L."/>
            <person name="Wade C.M."/>
            <person name="Walker J.A."/>
            <person name="Waters P.D."/>
            <person name="Webber C."/>
            <person name="Weidman J.R."/>
            <person name="Xie X."/>
            <person name="Zody M.C."/>
            <person name="Baldwin J."/>
            <person name="Abdouelleil A."/>
            <person name="Abdulkadir J."/>
            <person name="Abebe A."/>
            <person name="Abera B."/>
            <person name="Abreu J."/>
            <person name="Acer S.C."/>
            <person name="Aftuck L."/>
            <person name="Alexander A."/>
            <person name="An P."/>
            <person name="Anderson E."/>
            <person name="Anderson S."/>
            <person name="Arachi H."/>
            <person name="Azer M."/>
            <person name="Bachantsang P."/>
            <person name="Barry A."/>
            <person name="Bayul T."/>
            <person name="Berlin A."/>
            <person name="Bessette D."/>
            <person name="Bloom T."/>
            <person name="Bloom T."/>
            <person name="Boguslavskiy L."/>
            <person name="Bonnet C."/>
            <person name="Boukhgalter B."/>
            <person name="Bourzgui I."/>
            <person name="Brown A."/>
            <person name="Cahill P."/>
            <person name="Channer S."/>
            <person name="Cheshatsang Y."/>
            <person name="Chuda L."/>
            <person name="Citroen M."/>
            <person name="Collymore A."/>
            <person name="Cooke P."/>
            <person name="Costello M."/>
            <person name="D'Aco K."/>
            <person name="Daza R."/>
            <person name="De Haan G."/>
            <person name="DeGray S."/>
            <person name="DeMaso C."/>
            <person name="Dhargay N."/>
            <person name="Dooley K."/>
            <person name="Dooley E."/>
            <person name="Doricent M."/>
            <person name="Dorje P."/>
            <person name="Dorjee K."/>
            <person name="Dupes A."/>
            <person name="Elong R."/>
            <person name="Falk J."/>
            <person name="Farina A."/>
            <person name="Faro S."/>
            <person name="Ferguson D."/>
            <person name="Fisher S."/>
            <person name="Foley C.D."/>
            <person name="Franke A."/>
            <person name="Friedrich D."/>
            <person name="Gadbois L."/>
            <person name="Gearin G."/>
            <person name="Gearin C.R."/>
            <person name="Giannoukos G."/>
            <person name="Goode T."/>
            <person name="Graham J."/>
            <person name="Grandbois E."/>
            <person name="Grewal S."/>
            <person name="Gyaltsen K."/>
            <person name="Hafez N."/>
            <person name="Hagos B."/>
            <person name="Hall J."/>
            <person name="Henson C."/>
            <person name="Hollinger A."/>
            <person name="Honan T."/>
            <person name="Huard M.D."/>
            <person name="Hughes L."/>
            <person name="Hurhula B."/>
            <person name="Husby M.E."/>
            <person name="Kamat A."/>
            <person name="Kanga B."/>
            <person name="Kashin S."/>
            <person name="Khazanovich D."/>
            <person name="Kisner P."/>
            <person name="Lance K."/>
            <person name="Lara M."/>
            <person name="Lee W."/>
            <person name="Lennon N."/>
            <person name="Letendre F."/>
            <person name="LeVine R."/>
            <person name="Lipovsky A."/>
            <person name="Liu X."/>
            <person name="Liu J."/>
            <person name="Liu S."/>
            <person name="Lokyitsang T."/>
            <person name="Lokyitsang Y."/>
            <person name="Lubonja R."/>
            <person name="Lui A."/>
            <person name="MacDonald P."/>
            <person name="Magnisalis V."/>
            <person name="Maru K."/>
            <person name="Matthews C."/>
            <person name="McCusker W."/>
            <person name="McDonough S."/>
            <person name="Mehta T."/>
            <person name="Meldrim J."/>
            <person name="Meneus L."/>
            <person name="Mihai O."/>
            <person name="Mihalev A."/>
            <person name="Mihova T."/>
            <person name="Mittelman R."/>
            <person name="Mlenga V."/>
            <person name="Montmayeur A."/>
            <person name="Mulrain L."/>
            <person name="Navidi A."/>
            <person name="Naylor J."/>
            <person name="Negash T."/>
            <person name="Nguyen T."/>
            <person name="Nguyen N."/>
            <person name="Nicol R."/>
            <person name="Norbu C."/>
            <person name="Norbu N."/>
            <person name="Novod N."/>
            <person name="O'Neill B."/>
            <person name="Osman S."/>
            <person name="Markiewicz E."/>
            <person name="Oyono O.L."/>
            <person name="Patti C."/>
            <person name="Phunkhang P."/>
            <person name="Pierre F."/>
            <person name="Priest M."/>
            <person name="Raghuraman S."/>
            <person name="Rege F."/>
            <person name="Reyes R."/>
            <person name="Rise C."/>
            <person name="Rogov P."/>
            <person name="Ross K."/>
            <person name="Ryan E."/>
            <person name="Settipalli S."/>
            <person name="Shea T."/>
            <person name="Sherpa N."/>
            <person name="Shi L."/>
            <person name="Shih D."/>
            <person name="Sparrow T."/>
            <person name="Spaulding J."/>
            <person name="Stalker J."/>
            <person name="Stange-Thomann N."/>
            <person name="Stavropoulos S."/>
            <person name="Stone C."/>
            <person name="Strader C."/>
            <person name="Tesfaye S."/>
            <person name="Thomson T."/>
            <person name="Thoulutsang Y."/>
            <person name="Thoulutsang D."/>
            <person name="Topham K."/>
            <person name="Topping I."/>
            <person name="Tsamla T."/>
            <person name="Vassiliev H."/>
            <person name="Vo A."/>
            <person name="Wangchuk T."/>
            <person name="Wangdi T."/>
            <person name="Weiand M."/>
            <person name="Wilkinson J."/>
            <person name="Wilson A."/>
            <person name="Yadav S."/>
            <person name="Young G."/>
            <person name="Yu Q."/>
            <person name="Zembek L."/>
            <person name="Zhong D."/>
            <person name="Zimmer A."/>
            <person name="Zwirko Z."/>
            <person name="Jaffe D.B."/>
            <person name="Alvarez P."/>
            <person name="Brockman W."/>
            <person name="Butler J."/>
            <person name="Chin C."/>
            <person name="Gnerre S."/>
            <person name="MacCallum I."/>
            <person name="Graves J.A."/>
            <person name="Ponting C.P."/>
            <person name="Breen M."/>
            <person name="Samollow P.B."/>
            <person name="Lander E.S."/>
            <person name="Lindblad-Toh K."/>
        </authorList>
    </citation>
    <scope>NUCLEOTIDE SEQUENCE [LARGE SCALE GENOMIC DNA]</scope>
</reference>
<reference evidence="3" key="3">
    <citation type="submission" date="2025-09" db="UniProtKB">
        <authorList>
            <consortium name="Ensembl"/>
        </authorList>
    </citation>
    <scope>IDENTIFICATION</scope>
</reference>
<dbReference type="Pfam" id="PF15470">
    <property type="entry name" value="DUF4637"/>
    <property type="match status" value="1"/>
</dbReference>
<proteinExistence type="predicted"/>
<feature type="region of interest" description="Disordered" evidence="1">
    <location>
        <begin position="1"/>
        <end position="80"/>
    </location>
</feature>
<dbReference type="GeneID" id="100021247"/>
<dbReference type="Ensembl" id="ENSMODT00000076856.1">
    <property type="protein sequence ID" value="ENSMODP00000052883.1"/>
    <property type="gene ID" value="ENSMODG00000046981.1"/>
</dbReference>
<feature type="compositionally biased region" description="Acidic residues" evidence="1">
    <location>
        <begin position="61"/>
        <end position="70"/>
    </location>
</feature>
<dbReference type="CTD" id="108645138"/>
<dbReference type="AlphaFoldDB" id="A0A5F8GZ41"/>
<gene>
    <name evidence="3" type="primary">C2H17orf50</name>
</gene>
<evidence type="ECO:0000313" key="4">
    <source>
        <dbReference type="Proteomes" id="UP000002280"/>
    </source>
</evidence>
<dbReference type="PANTHER" id="PTHR37878">
    <property type="entry name" value="HYPOTHETICAL PROTEIN LOC689039"/>
    <property type="match status" value="1"/>
</dbReference>
<dbReference type="InParanoid" id="A0A5F8GZ41"/>
<dbReference type="OrthoDB" id="9666283at2759"/>
<dbReference type="OMA" id="HCVLEHP"/>